<gene>
    <name evidence="2" type="ORF">STHERMO_0572</name>
</gene>
<dbReference type="RefSeq" id="WP_041829280.1">
    <property type="nucleotide sequence ID" value="NZ_CATNMN010000023.1"/>
</dbReference>
<dbReference type="Proteomes" id="UP000509120">
    <property type="component" value="Chromosome"/>
</dbReference>
<sequence length="127" mass="13737">MTAHQPKQPMIQIVVLIIWQDRDCNFFQQYGTAPAASAQTTSDSDEDDSTTTVSPQQCQKTEASNYQTLQDYNDAIANAASELEKAQDVLNQTVIVSDANGTVVEVADSVDPASKESQTLVHVTSEG</sequence>
<feature type="region of interest" description="Disordered" evidence="1">
    <location>
        <begin position="33"/>
        <end position="59"/>
    </location>
</feature>
<feature type="compositionally biased region" description="Low complexity" evidence="1">
    <location>
        <begin position="33"/>
        <end position="42"/>
    </location>
</feature>
<evidence type="ECO:0000313" key="3">
    <source>
        <dbReference type="Proteomes" id="UP000509120"/>
    </source>
</evidence>
<organism evidence="2 3">
    <name type="scientific">Streptococcus thermophilus</name>
    <dbReference type="NCBI Taxonomy" id="1308"/>
    <lineage>
        <taxon>Bacteria</taxon>
        <taxon>Bacillati</taxon>
        <taxon>Bacillota</taxon>
        <taxon>Bacilli</taxon>
        <taxon>Lactobacillales</taxon>
        <taxon>Streptococcaceae</taxon>
        <taxon>Streptococcus</taxon>
    </lineage>
</organism>
<name>A0AAU9H608_STRTR</name>
<dbReference type="EMBL" id="LR822030">
    <property type="protein sequence ID" value="CAD0154674.1"/>
    <property type="molecule type" value="Genomic_DNA"/>
</dbReference>
<reference evidence="2 3" key="1">
    <citation type="submission" date="2020-06" db="EMBL/GenBank/DDBJ databases">
        <authorList>
            <person name="Chuat V."/>
        </authorList>
    </citation>
    <scope>NUCLEOTIDE SEQUENCE [LARGE SCALE GENOMIC DNA]</scope>
    <source>
        <strain evidence="2">STH_CIRM_1046</strain>
    </source>
</reference>
<accession>A0AAU9H608</accession>
<evidence type="ECO:0000313" key="2">
    <source>
        <dbReference type="EMBL" id="CAD0154674.1"/>
    </source>
</evidence>
<evidence type="ECO:0000256" key="1">
    <source>
        <dbReference type="SAM" id="MobiDB-lite"/>
    </source>
</evidence>
<proteinExistence type="predicted"/>
<dbReference type="AlphaFoldDB" id="A0AAU9H608"/>
<protein>
    <submittedName>
        <fullName evidence="2">Uncharacterized protein</fullName>
    </submittedName>
</protein>